<dbReference type="Pfam" id="PF18810">
    <property type="entry name" value="PBECR2"/>
    <property type="match status" value="1"/>
</dbReference>
<evidence type="ECO:0000259" key="2">
    <source>
        <dbReference type="Pfam" id="PF18810"/>
    </source>
</evidence>
<dbReference type="InterPro" id="IPR006528">
    <property type="entry name" value="Phage_head_morphogenesis_dom"/>
</dbReference>
<dbReference type="EMBL" id="QLNI01000052">
    <property type="protein sequence ID" value="RAM00323.1"/>
    <property type="molecule type" value="Genomic_DNA"/>
</dbReference>
<dbReference type="NCBIfam" id="TIGR01641">
    <property type="entry name" value="phageSPP1_gp7"/>
    <property type="match status" value="1"/>
</dbReference>
<sequence>MPVCMACTPKRRRAMGKVKPQALPFKDAHDFWKEKLQLSPKEYYALSDEAKMKAFAVSGMARGDELAMVYEALTRAIEGKIGFEDFKKGLSDVWEKRGWTGVSAWRVDNIFRTNVQAAYMAGRWKQAIRAAGTRPYGQYSAVLDVRTRPTHTAVHGMVYPLDHAFWDTWWPLNGFRCRCTVKTLSERQVKNQGLTVQTEDMTGKLVEPVDPKTGNKVPARLLMPDPGFTYHPGKSAFGGITPAEGPGGLTDIGIRTFENYKRRKMDNLPVAAHHRFTDKDLLENKADYMQRTGHDSKAAEAHFVKAFLTEFGLKAGEVMVYKDVLGEAVVIGEDLFKTAGGKLKITKKGREKYLKLLARTIKEPYEVWLVPQKNIQTGRVILRRRYIAAFSDGPDNKITGFATFDYDRHGWEGVTAFPPDKMAYTDALRNGALIYKK</sequence>
<dbReference type="Proteomes" id="UP000248798">
    <property type="component" value="Unassembled WGS sequence"/>
</dbReference>
<dbReference type="EMBL" id="CP036313">
    <property type="protein sequence ID" value="QBH14321.1"/>
    <property type="molecule type" value="Genomic_DNA"/>
</dbReference>
<reference evidence="3 6" key="2">
    <citation type="submission" date="2019-02" db="EMBL/GenBank/DDBJ databases">
        <title>Complete genome sequence of Desulfobacter hydrogenophilus AcRS1.</title>
        <authorList>
            <person name="Marietou A."/>
            <person name="Lund M.B."/>
            <person name="Marshall I.P.G."/>
            <person name="Schreiber L."/>
            <person name="Jorgensen B."/>
        </authorList>
    </citation>
    <scope>NUCLEOTIDE SEQUENCE [LARGE SCALE GENOMIC DNA]</scope>
    <source>
        <strain evidence="3 6">AcRS1</strain>
    </source>
</reference>
<evidence type="ECO:0000313" key="5">
    <source>
        <dbReference type="Proteomes" id="UP000248798"/>
    </source>
</evidence>
<evidence type="ECO:0000313" key="3">
    <source>
        <dbReference type="EMBL" id="QBH14321.1"/>
    </source>
</evidence>
<reference evidence="4 5" key="1">
    <citation type="submission" date="2018-06" db="EMBL/GenBank/DDBJ databases">
        <title>Complete Genome Sequence of Desulfobacter hydrogenophilus (DSM3380).</title>
        <authorList>
            <person name="Marietou A."/>
            <person name="Schreiber L."/>
            <person name="Marshall I."/>
            <person name="Jorgensen B."/>
        </authorList>
    </citation>
    <scope>NUCLEOTIDE SEQUENCE [LARGE SCALE GENOMIC DNA]</scope>
    <source>
        <strain evidence="4 5">DSM 3380</strain>
    </source>
</reference>
<accession>A0A328FB50</accession>
<name>A0A328FB50_9BACT</name>
<dbReference type="OrthoDB" id="9813502at2"/>
<feature type="domain" description="Phage-Barnase-EndoU-ColicinE5/D-RelE like nuclease 2" evidence="2">
    <location>
        <begin position="306"/>
        <end position="436"/>
    </location>
</feature>
<evidence type="ECO:0000313" key="6">
    <source>
        <dbReference type="Proteomes" id="UP000293902"/>
    </source>
</evidence>
<feature type="domain" description="Phage head morphogenesis" evidence="1">
    <location>
        <begin position="69"/>
        <end position="181"/>
    </location>
</feature>
<proteinExistence type="predicted"/>
<evidence type="ECO:0000259" key="1">
    <source>
        <dbReference type="Pfam" id="PF04233"/>
    </source>
</evidence>
<protein>
    <submittedName>
        <fullName evidence="4">Phage head morphogenesis protein</fullName>
    </submittedName>
</protein>
<gene>
    <name evidence="4" type="ORF">DO021_19595</name>
    <name evidence="3" type="ORF">EYB58_16195</name>
</gene>
<dbReference type="AlphaFoldDB" id="A0A328FB50"/>
<organism evidence="4 5">
    <name type="scientific">Desulfobacter hydrogenophilus</name>
    <dbReference type="NCBI Taxonomy" id="2291"/>
    <lineage>
        <taxon>Bacteria</taxon>
        <taxon>Pseudomonadati</taxon>
        <taxon>Thermodesulfobacteriota</taxon>
        <taxon>Desulfobacteria</taxon>
        <taxon>Desulfobacterales</taxon>
        <taxon>Desulfobacteraceae</taxon>
        <taxon>Desulfobacter</taxon>
    </lineage>
</organism>
<dbReference type="InterPro" id="IPR041110">
    <property type="entry name" value="PBECR2"/>
</dbReference>
<dbReference type="Pfam" id="PF04233">
    <property type="entry name" value="Phage_Mu_F"/>
    <property type="match status" value="1"/>
</dbReference>
<keyword evidence="6" id="KW-1185">Reference proteome</keyword>
<dbReference type="Proteomes" id="UP000293902">
    <property type="component" value="Chromosome"/>
</dbReference>
<evidence type="ECO:0000313" key="4">
    <source>
        <dbReference type="EMBL" id="RAM00323.1"/>
    </source>
</evidence>